<reference evidence="3" key="1">
    <citation type="submission" date="2016-10" db="EMBL/GenBank/DDBJ databases">
        <authorList>
            <person name="Varghese N."/>
            <person name="Submissions S."/>
        </authorList>
    </citation>
    <scope>NUCLEOTIDE SEQUENCE [LARGE SCALE GENOMIC DNA]</scope>
    <source>
        <strain evidence="3">CGMCC 4.3530</strain>
    </source>
</reference>
<sequence length="156" mass="17110">MTTTQRRWLTQDAYDRLRDELVELLAHRSAGSERGDGTVDSESDQFVDERRRRARIREIQGLLYNAVVGQAPPDDGVAEPGMVLTVRFDDGETETFLLGARDGADLDGLAVYSPESPLGAALSGARQGEQRTYSVPNGGTVRVTLLRAVPHGHHRP</sequence>
<accession>A0A1H3SQA7</accession>
<gene>
    <name evidence="2" type="ORF">SAMN05216215_106819</name>
</gene>
<dbReference type="GO" id="GO:0003677">
    <property type="term" value="F:DNA binding"/>
    <property type="evidence" value="ECO:0007669"/>
    <property type="project" value="InterPro"/>
</dbReference>
<dbReference type="GO" id="GO:0003746">
    <property type="term" value="F:translation elongation factor activity"/>
    <property type="evidence" value="ECO:0007669"/>
    <property type="project" value="UniProtKB-KW"/>
</dbReference>
<evidence type="ECO:0000259" key="1">
    <source>
        <dbReference type="Pfam" id="PF01272"/>
    </source>
</evidence>
<proteinExistence type="predicted"/>
<dbReference type="InterPro" id="IPR001437">
    <property type="entry name" value="Tscrpt_elong_fac_GreA/B_C"/>
</dbReference>
<keyword evidence="2" id="KW-0648">Protein biosynthesis</keyword>
<dbReference type="SUPFAM" id="SSF54534">
    <property type="entry name" value="FKBP-like"/>
    <property type="match status" value="1"/>
</dbReference>
<dbReference type="GO" id="GO:0070063">
    <property type="term" value="F:RNA polymerase binding"/>
    <property type="evidence" value="ECO:0007669"/>
    <property type="project" value="InterPro"/>
</dbReference>
<dbReference type="STRING" id="418495.SAMN05216215_106819"/>
<dbReference type="EMBL" id="FNOK01000068">
    <property type="protein sequence ID" value="SDZ39745.1"/>
    <property type="molecule type" value="Genomic_DNA"/>
</dbReference>
<dbReference type="Pfam" id="PF01272">
    <property type="entry name" value="GreA_GreB"/>
    <property type="match status" value="1"/>
</dbReference>
<protein>
    <submittedName>
        <fullName evidence="2">GreA/GreB family elongation factor</fullName>
    </submittedName>
</protein>
<dbReference type="GO" id="GO:0032784">
    <property type="term" value="P:regulation of DNA-templated transcription elongation"/>
    <property type="evidence" value="ECO:0007669"/>
    <property type="project" value="InterPro"/>
</dbReference>
<dbReference type="PIRSF" id="PIRSF006092">
    <property type="entry name" value="GreA_GreB"/>
    <property type="match status" value="1"/>
</dbReference>
<dbReference type="InterPro" id="IPR023459">
    <property type="entry name" value="Tscrpt_elong_fac_GreA/B_fam"/>
</dbReference>
<dbReference type="RefSeq" id="WP_093276935.1">
    <property type="nucleotide sequence ID" value="NZ_FNOK01000068.1"/>
</dbReference>
<dbReference type="Gene3D" id="3.10.50.30">
    <property type="entry name" value="Transcription elongation factor, GreA/GreB, C-terminal domain"/>
    <property type="match status" value="1"/>
</dbReference>
<feature type="domain" description="Transcription elongation factor GreA/GreB C-terminal" evidence="1">
    <location>
        <begin position="75"/>
        <end position="146"/>
    </location>
</feature>
<keyword evidence="2" id="KW-0251">Elongation factor</keyword>
<dbReference type="Proteomes" id="UP000199529">
    <property type="component" value="Unassembled WGS sequence"/>
</dbReference>
<keyword evidence="3" id="KW-1185">Reference proteome</keyword>
<dbReference type="AlphaFoldDB" id="A0A1H3SQA7"/>
<evidence type="ECO:0000313" key="3">
    <source>
        <dbReference type="Proteomes" id="UP000199529"/>
    </source>
</evidence>
<dbReference type="OrthoDB" id="5118809at2"/>
<organism evidence="2 3">
    <name type="scientific">Saccharopolyspora shandongensis</name>
    <dbReference type="NCBI Taxonomy" id="418495"/>
    <lineage>
        <taxon>Bacteria</taxon>
        <taxon>Bacillati</taxon>
        <taxon>Actinomycetota</taxon>
        <taxon>Actinomycetes</taxon>
        <taxon>Pseudonocardiales</taxon>
        <taxon>Pseudonocardiaceae</taxon>
        <taxon>Saccharopolyspora</taxon>
    </lineage>
</organism>
<name>A0A1H3SQA7_9PSEU</name>
<dbReference type="InterPro" id="IPR036953">
    <property type="entry name" value="GreA/GreB_C_sf"/>
</dbReference>
<evidence type="ECO:0000313" key="2">
    <source>
        <dbReference type="EMBL" id="SDZ39745.1"/>
    </source>
</evidence>